<comment type="caution">
    <text evidence="1">The sequence shown here is derived from an EMBL/GenBank/DDBJ whole genome shotgun (WGS) entry which is preliminary data.</text>
</comment>
<name>A0A7W9L3L1_9HYPH</name>
<dbReference type="Proteomes" id="UP000523821">
    <property type="component" value="Unassembled WGS sequence"/>
</dbReference>
<reference evidence="1 2" key="1">
    <citation type="submission" date="2020-08" db="EMBL/GenBank/DDBJ databases">
        <title>Genomic Encyclopedia of Type Strains, Phase IV (KMG-IV): sequencing the most valuable type-strain genomes for metagenomic binning, comparative biology and taxonomic classification.</title>
        <authorList>
            <person name="Goeker M."/>
        </authorList>
    </citation>
    <scope>NUCLEOTIDE SEQUENCE [LARGE SCALE GENOMIC DNA]</scope>
    <source>
        <strain evidence="1 2">DSM 16268</strain>
    </source>
</reference>
<organism evidence="1 2">
    <name type="scientific">Prosthecomicrobium pneumaticum</name>
    <dbReference type="NCBI Taxonomy" id="81895"/>
    <lineage>
        <taxon>Bacteria</taxon>
        <taxon>Pseudomonadati</taxon>
        <taxon>Pseudomonadota</taxon>
        <taxon>Alphaproteobacteria</taxon>
        <taxon>Hyphomicrobiales</taxon>
        <taxon>Kaistiaceae</taxon>
        <taxon>Prosthecomicrobium</taxon>
    </lineage>
</organism>
<gene>
    <name evidence="1" type="ORF">GGQ63_003760</name>
</gene>
<keyword evidence="2" id="KW-1185">Reference proteome</keyword>
<evidence type="ECO:0000313" key="1">
    <source>
        <dbReference type="EMBL" id="MBB5754672.1"/>
    </source>
</evidence>
<proteinExistence type="predicted"/>
<evidence type="ECO:0000313" key="2">
    <source>
        <dbReference type="Proteomes" id="UP000523821"/>
    </source>
</evidence>
<protein>
    <submittedName>
        <fullName evidence="1">Uncharacterized protein</fullName>
    </submittedName>
</protein>
<accession>A0A7W9L3L1</accession>
<dbReference type="AlphaFoldDB" id="A0A7W9L3L1"/>
<sequence>MAAAALPDAYPAIVVEAPVFRQIVGALGDGAISGAGARDRAGAFPLSRFDADDRGSGGLVWDQWAKHAENAAVAAGLSRGLAAGLMGALGELQDNIFEHSGRPESGLVAYAASDGAFEFVVADAGRGVLASLRENPDFAGLADSGAALRVAASDGASRHARSTGHGYGIGQLFRALAHDAAELRFRSGDHALRLWGDAPSLTGQVELAQKAWLDGLTISVRCAPQAPGRRPQP</sequence>
<dbReference type="EMBL" id="JACHOO010000009">
    <property type="protein sequence ID" value="MBB5754672.1"/>
    <property type="molecule type" value="Genomic_DNA"/>
</dbReference>